<feature type="domain" description="Nudix hydrolase" evidence="3">
    <location>
        <begin position="39"/>
        <end position="153"/>
    </location>
</feature>
<evidence type="ECO:0000313" key="4">
    <source>
        <dbReference type="EMBL" id="MFC6333019.1"/>
    </source>
</evidence>
<keyword evidence="5" id="KW-1185">Reference proteome</keyword>
<dbReference type="EMBL" id="JBHSTE010000003">
    <property type="protein sequence ID" value="MFC6333019.1"/>
    <property type="molecule type" value="Genomic_DNA"/>
</dbReference>
<sequence>MLGRIINLLPRDWLVYLYKHFPFKRLKNWIVYRAQHKFLVSVLGIITNESGQIMLLKHVYREEPWGIPGGWMELEKPEEGLKREIYEETKLNVTITGIAQAKYGSNPVRIDLIYTGKIVEGTFVPSSEISDIMFCDLDDWPEGMPEVQKRLIKEILSRS</sequence>
<name>A0ABW1V3L1_9BACL</name>
<evidence type="ECO:0000256" key="2">
    <source>
        <dbReference type="ARBA" id="ARBA00022801"/>
    </source>
</evidence>
<dbReference type="InterPro" id="IPR000086">
    <property type="entry name" value="NUDIX_hydrolase_dom"/>
</dbReference>
<proteinExistence type="predicted"/>
<evidence type="ECO:0000256" key="1">
    <source>
        <dbReference type="ARBA" id="ARBA00001946"/>
    </source>
</evidence>
<dbReference type="RefSeq" id="WP_379234042.1">
    <property type="nucleotide sequence ID" value="NZ_JBHSTE010000003.1"/>
</dbReference>
<dbReference type="Proteomes" id="UP001596233">
    <property type="component" value="Unassembled WGS sequence"/>
</dbReference>
<keyword evidence="2 4" id="KW-0378">Hydrolase</keyword>
<evidence type="ECO:0000259" key="3">
    <source>
        <dbReference type="Pfam" id="PF00293"/>
    </source>
</evidence>
<accession>A0ABW1V3L1</accession>
<gene>
    <name evidence="4" type="ORF">ACFP56_10325</name>
</gene>
<dbReference type="PANTHER" id="PTHR43046">
    <property type="entry name" value="GDP-MANNOSE MANNOSYL HYDROLASE"/>
    <property type="match status" value="1"/>
</dbReference>
<protein>
    <submittedName>
        <fullName evidence="4">NUDIX hydrolase</fullName>
    </submittedName>
</protein>
<dbReference type="Gene3D" id="3.90.79.10">
    <property type="entry name" value="Nucleoside Triphosphate Pyrophosphohydrolase"/>
    <property type="match status" value="1"/>
</dbReference>
<dbReference type="GO" id="GO:0016787">
    <property type="term" value="F:hydrolase activity"/>
    <property type="evidence" value="ECO:0007669"/>
    <property type="project" value="UniProtKB-KW"/>
</dbReference>
<comment type="cofactor">
    <cofactor evidence="1">
        <name>Mg(2+)</name>
        <dbReference type="ChEBI" id="CHEBI:18420"/>
    </cofactor>
</comment>
<organism evidence="4 5">
    <name type="scientific">Paenibacillus septentrionalis</name>
    <dbReference type="NCBI Taxonomy" id="429342"/>
    <lineage>
        <taxon>Bacteria</taxon>
        <taxon>Bacillati</taxon>
        <taxon>Bacillota</taxon>
        <taxon>Bacilli</taxon>
        <taxon>Bacillales</taxon>
        <taxon>Paenibacillaceae</taxon>
        <taxon>Paenibacillus</taxon>
    </lineage>
</organism>
<dbReference type="PANTHER" id="PTHR43046:SF2">
    <property type="entry name" value="8-OXO-DGTP DIPHOSPHATASE-RELATED"/>
    <property type="match status" value="1"/>
</dbReference>
<dbReference type="InterPro" id="IPR015797">
    <property type="entry name" value="NUDIX_hydrolase-like_dom_sf"/>
</dbReference>
<dbReference type="SUPFAM" id="SSF55811">
    <property type="entry name" value="Nudix"/>
    <property type="match status" value="1"/>
</dbReference>
<dbReference type="Pfam" id="PF00293">
    <property type="entry name" value="NUDIX"/>
    <property type="match status" value="1"/>
</dbReference>
<comment type="caution">
    <text evidence="4">The sequence shown here is derived from an EMBL/GenBank/DDBJ whole genome shotgun (WGS) entry which is preliminary data.</text>
</comment>
<evidence type="ECO:0000313" key="5">
    <source>
        <dbReference type="Proteomes" id="UP001596233"/>
    </source>
</evidence>
<reference evidence="5" key="1">
    <citation type="journal article" date="2019" name="Int. J. Syst. Evol. Microbiol.">
        <title>The Global Catalogue of Microorganisms (GCM) 10K type strain sequencing project: providing services to taxonomists for standard genome sequencing and annotation.</title>
        <authorList>
            <consortium name="The Broad Institute Genomics Platform"/>
            <consortium name="The Broad Institute Genome Sequencing Center for Infectious Disease"/>
            <person name="Wu L."/>
            <person name="Ma J."/>
        </authorList>
    </citation>
    <scope>NUCLEOTIDE SEQUENCE [LARGE SCALE GENOMIC DNA]</scope>
    <source>
        <strain evidence="5">PCU 280</strain>
    </source>
</reference>